<dbReference type="Proteomes" id="UP000630353">
    <property type="component" value="Unassembled WGS sequence"/>
</dbReference>
<evidence type="ECO:0008006" key="6">
    <source>
        <dbReference type="Google" id="ProtNLM"/>
    </source>
</evidence>
<feature type="signal peptide" evidence="3">
    <location>
        <begin position="1"/>
        <end position="23"/>
    </location>
</feature>
<name>A0A918XX87_9PROT</name>
<feature type="chain" id="PRO_5037126502" description="Glycine zipper domain-containing protein" evidence="3">
    <location>
        <begin position="24"/>
        <end position="179"/>
    </location>
</feature>
<dbReference type="RefSeq" id="WP_189995544.1">
    <property type="nucleotide sequence ID" value="NZ_BMZS01000016.1"/>
</dbReference>
<keyword evidence="3" id="KW-0732">Signal</keyword>
<gene>
    <name evidence="4" type="ORF">GCM10017083_53500</name>
</gene>
<protein>
    <recommendedName>
        <fullName evidence="6">Glycine zipper domain-containing protein</fullName>
    </recommendedName>
</protein>
<evidence type="ECO:0000256" key="3">
    <source>
        <dbReference type="SAM" id="SignalP"/>
    </source>
</evidence>
<evidence type="ECO:0000313" key="4">
    <source>
        <dbReference type="EMBL" id="GHD63362.1"/>
    </source>
</evidence>
<feature type="compositionally biased region" description="Low complexity" evidence="2">
    <location>
        <begin position="35"/>
        <end position="61"/>
    </location>
</feature>
<comment type="caution">
    <text evidence="4">The sequence shown here is derived from an EMBL/GenBank/DDBJ whole genome shotgun (WGS) entry which is preliminary data.</text>
</comment>
<keyword evidence="5" id="KW-1185">Reference proteome</keyword>
<evidence type="ECO:0000313" key="5">
    <source>
        <dbReference type="Proteomes" id="UP000630353"/>
    </source>
</evidence>
<feature type="coiled-coil region" evidence="1">
    <location>
        <begin position="75"/>
        <end position="102"/>
    </location>
</feature>
<evidence type="ECO:0000256" key="1">
    <source>
        <dbReference type="SAM" id="Coils"/>
    </source>
</evidence>
<accession>A0A918XX87</accession>
<dbReference type="EMBL" id="BMZS01000016">
    <property type="protein sequence ID" value="GHD63362.1"/>
    <property type="molecule type" value="Genomic_DNA"/>
</dbReference>
<reference evidence="4" key="2">
    <citation type="submission" date="2020-09" db="EMBL/GenBank/DDBJ databases">
        <authorList>
            <person name="Sun Q."/>
            <person name="Kim S."/>
        </authorList>
    </citation>
    <scope>NUCLEOTIDE SEQUENCE</scope>
    <source>
        <strain evidence="4">KCTC 42651</strain>
    </source>
</reference>
<evidence type="ECO:0000256" key="2">
    <source>
        <dbReference type="SAM" id="MobiDB-lite"/>
    </source>
</evidence>
<proteinExistence type="predicted"/>
<keyword evidence="1" id="KW-0175">Coiled coil</keyword>
<feature type="region of interest" description="Disordered" evidence="2">
    <location>
        <begin position="29"/>
        <end position="61"/>
    </location>
</feature>
<dbReference type="AlphaFoldDB" id="A0A918XX87"/>
<sequence>MTAVRATLLAAAVSFAMILPAAAQQAASGSTESQPAATPPAAEQPAAPAAEAPKTETAPAVTATADAAPAAGIKAPDLQAMVQRLRRDLESLTESARQGAQDFLTRQQPYVITTDQLAAIAGGAVVGAIAVDLLGGGGLATLAGAAAGGVAGHWLYENPEQLKMPEIPSLPAMRGQQGG</sequence>
<organism evidence="4 5">
    <name type="scientific">Thalassobaculum fulvum</name>
    <dbReference type="NCBI Taxonomy" id="1633335"/>
    <lineage>
        <taxon>Bacteria</taxon>
        <taxon>Pseudomonadati</taxon>
        <taxon>Pseudomonadota</taxon>
        <taxon>Alphaproteobacteria</taxon>
        <taxon>Rhodospirillales</taxon>
        <taxon>Thalassobaculaceae</taxon>
        <taxon>Thalassobaculum</taxon>
    </lineage>
</organism>
<reference evidence="4" key="1">
    <citation type="journal article" date="2014" name="Int. J. Syst. Evol. Microbiol.">
        <title>Complete genome sequence of Corynebacterium casei LMG S-19264T (=DSM 44701T), isolated from a smear-ripened cheese.</title>
        <authorList>
            <consortium name="US DOE Joint Genome Institute (JGI-PGF)"/>
            <person name="Walter F."/>
            <person name="Albersmeier A."/>
            <person name="Kalinowski J."/>
            <person name="Ruckert C."/>
        </authorList>
    </citation>
    <scope>NUCLEOTIDE SEQUENCE</scope>
    <source>
        <strain evidence="4">KCTC 42651</strain>
    </source>
</reference>